<evidence type="ECO:0000313" key="2">
    <source>
        <dbReference type="Proteomes" id="UP000549695"/>
    </source>
</evidence>
<dbReference type="GeneID" id="98054068"/>
<proteinExistence type="predicted"/>
<protein>
    <submittedName>
        <fullName evidence="1">Uncharacterized protein</fullName>
    </submittedName>
</protein>
<name>A0A852WCS7_PSEA5</name>
<dbReference type="EMBL" id="JACCCZ010000001">
    <property type="protein sequence ID" value="NYG04095.1"/>
    <property type="molecule type" value="Genomic_DNA"/>
</dbReference>
<gene>
    <name evidence="1" type="ORF">HDA37_004380</name>
</gene>
<keyword evidence="2" id="KW-1185">Reference proteome</keyword>
<accession>A0A852WCS7</accession>
<organism evidence="1 2">
    <name type="scientific">Pseudonocardia alni</name>
    <name type="common">Amycolata alni</name>
    <dbReference type="NCBI Taxonomy" id="33907"/>
    <lineage>
        <taxon>Bacteria</taxon>
        <taxon>Bacillati</taxon>
        <taxon>Actinomycetota</taxon>
        <taxon>Actinomycetes</taxon>
        <taxon>Pseudonocardiales</taxon>
        <taxon>Pseudonocardiaceae</taxon>
        <taxon>Pseudonocardia</taxon>
    </lineage>
</organism>
<sequence>MPTNARTNSTAAGWVPGPLGLVEHGEPILVGFDGRSGRVTFQMGFTVEMVGGVVDGPNGAGQQ</sequence>
<dbReference type="Proteomes" id="UP000549695">
    <property type="component" value="Unassembled WGS sequence"/>
</dbReference>
<dbReference type="RefSeq" id="WP_179759802.1">
    <property type="nucleotide sequence ID" value="NZ_BAAAJZ010000003.1"/>
</dbReference>
<dbReference type="AlphaFoldDB" id="A0A852WCS7"/>
<evidence type="ECO:0000313" key="1">
    <source>
        <dbReference type="EMBL" id="NYG04095.1"/>
    </source>
</evidence>
<comment type="caution">
    <text evidence="1">The sequence shown here is derived from an EMBL/GenBank/DDBJ whole genome shotgun (WGS) entry which is preliminary data.</text>
</comment>
<reference evidence="1 2" key="1">
    <citation type="submission" date="2020-07" db="EMBL/GenBank/DDBJ databases">
        <title>Sequencing the genomes of 1000 actinobacteria strains.</title>
        <authorList>
            <person name="Klenk H.-P."/>
        </authorList>
    </citation>
    <scope>NUCLEOTIDE SEQUENCE [LARGE SCALE GENOMIC DNA]</scope>
    <source>
        <strain evidence="1 2">DSM 44749</strain>
    </source>
</reference>